<evidence type="ECO:0000256" key="1">
    <source>
        <dbReference type="SAM" id="MobiDB-lite"/>
    </source>
</evidence>
<reference evidence="2 3" key="1">
    <citation type="journal article" date="2022" name="Nat. Plants">
        <title>Genomes of leafy and leafless Platanthera orchids illuminate the evolution of mycoheterotrophy.</title>
        <authorList>
            <person name="Li M.H."/>
            <person name="Liu K.W."/>
            <person name="Li Z."/>
            <person name="Lu H.C."/>
            <person name="Ye Q.L."/>
            <person name="Zhang D."/>
            <person name="Wang J.Y."/>
            <person name="Li Y.F."/>
            <person name="Zhong Z.M."/>
            <person name="Liu X."/>
            <person name="Yu X."/>
            <person name="Liu D.K."/>
            <person name="Tu X.D."/>
            <person name="Liu B."/>
            <person name="Hao Y."/>
            <person name="Liao X.Y."/>
            <person name="Jiang Y.T."/>
            <person name="Sun W.H."/>
            <person name="Chen J."/>
            <person name="Chen Y.Q."/>
            <person name="Ai Y."/>
            <person name="Zhai J.W."/>
            <person name="Wu S.S."/>
            <person name="Zhou Z."/>
            <person name="Hsiao Y.Y."/>
            <person name="Wu W.L."/>
            <person name="Chen Y.Y."/>
            <person name="Lin Y.F."/>
            <person name="Hsu J.L."/>
            <person name="Li C.Y."/>
            <person name="Wang Z.W."/>
            <person name="Zhao X."/>
            <person name="Zhong W.Y."/>
            <person name="Ma X.K."/>
            <person name="Ma L."/>
            <person name="Huang J."/>
            <person name="Chen G.Z."/>
            <person name="Huang M.Z."/>
            <person name="Huang L."/>
            <person name="Peng D.H."/>
            <person name="Luo Y.B."/>
            <person name="Zou S.Q."/>
            <person name="Chen S.P."/>
            <person name="Lan S."/>
            <person name="Tsai W.C."/>
            <person name="Van de Peer Y."/>
            <person name="Liu Z.J."/>
        </authorList>
    </citation>
    <scope>NUCLEOTIDE SEQUENCE [LARGE SCALE GENOMIC DNA]</scope>
    <source>
        <strain evidence="2">Lor287</strain>
    </source>
</reference>
<name>A0AAP0B2U4_9ASPA</name>
<evidence type="ECO:0000313" key="2">
    <source>
        <dbReference type="EMBL" id="KAK8925879.1"/>
    </source>
</evidence>
<feature type="compositionally biased region" description="Polar residues" evidence="1">
    <location>
        <begin position="275"/>
        <end position="287"/>
    </location>
</feature>
<protein>
    <recommendedName>
        <fullName evidence="4">DUF3527 domain protein</fullName>
    </recommendedName>
</protein>
<dbReference type="Proteomes" id="UP001418222">
    <property type="component" value="Unassembled WGS sequence"/>
</dbReference>
<feature type="compositionally biased region" description="Polar residues" evidence="1">
    <location>
        <begin position="170"/>
        <end position="184"/>
    </location>
</feature>
<dbReference type="InterPro" id="IPR021916">
    <property type="entry name" value="DUF3527"/>
</dbReference>
<accession>A0AAP0B2U4</accession>
<feature type="compositionally biased region" description="Polar residues" evidence="1">
    <location>
        <begin position="368"/>
        <end position="377"/>
    </location>
</feature>
<dbReference type="Pfam" id="PF12043">
    <property type="entry name" value="DUF3527"/>
    <property type="match status" value="2"/>
</dbReference>
<feature type="compositionally biased region" description="Basic and acidic residues" evidence="1">
    <location>
        <begin position="425"/>
        <end position="442"/>
    </location>
</feature>
<sequence length="819" mass="89682">MSSNLYSEAAKNEESSNYNCESPLRKVSVRARLPSKFYNERLAATPRIKDAVYVDEARVLRYRRPSGRPHSGYSDAETEVLFPALSSGNYQKPWPSRKGGAGVDELVKYMSSVPYYLQRLKKADSIQEEALNFGVIDWRTLEKWTSSQKTDQKNSVSSSVNKPVLPALSKNQSCSYSSQKNGDSFAQEKKSSSSLELDGDLVRPAEEKPRFTSDHPSSSALCSSHESYHKFKNEDKTSMHTEAGNSTENKMPNRCEKQSSTHDGRFSDSRLGRNFTGNTGVSDPLQASSSSSSSTKSKPLSSTHGDRKAMGVHTSLSMKLPQKSSHHGSVSNMLFQNDDLNMAAATPPTKIRATSPKFSSKNEKGNQIGKSSGNFVATTDEKSQNKMVEGIHGGKKQPLIKHPFTTGLKWLNRSFSLTDMSTGPQRKDTDGLEISDDKERSNSRGRRSPLRRILDPLLKLSNNSLSTGKESSSPNTMIRPSASSTSPSKVTFSSHGLLHEENHSVPMKQALVKLAWKNSQPLFMFSTNEDNVLVASMRMTGRLDSDDSGAVYTIVTAKESKKKGGILTGQRNTKSNLLYDVAGRMKVSSSKPSSFDSKNLEISRQFVLVVDKLLPGDESPNSAHSSELAAIVIKAPYQKLKGSIYNSHINSLQIEKYPEYARMCSIAAILPSGIHGFSDTGKPSTILERWKSGGSCDCGGWDEGCRLTVLTDRIRQTKISGSVPECPSTNGFNHVELFTQGTKGENKHDFSMIAFKEGLYTVEFGSSVASLQAFAICISTLHSISSIHNPPGMNNSMKSSGGLPGYEPHHPPFSPVGRS</sequence>
<dbReference type="PANTHER" id="PTHR31390:SF12">
    <property type="entry name" value="PUTATIVE (DUF3527)-RELATED"/>
    <property type="match status" value="1"/>
</dbReference>
<comment type="caution">
    <text evidence="2">The sequence shown here is derived from an EMBL/GenBank/DDBJ whole genome shotgun (WGS) entry which is preliminary data.</text>
</comment>
<feature type="compositionally biased region" description="Polar residues" evidence="1">
    <location>
        <begin position="214"/>
        <end position="225"/>
    </location>
</feature>
<feature type="region of interest" description="Disordered" evidence="1">
    <location>
        <begin position="1"/>
        <end position="21"/>
    </location>
</feature>
<feature type="compositionally biased region" description="Low complexity" evidence="1">
    <location>
        <begin position="288"/>
        <end position="303"/>
    </location>
</feature>
<evidence type="ECO:0000313" key="3">
    <source>
        <dbReference type="Proteomes" id="UP001418222"/>
    </source>
</evidence>
<feature type="region of interest" description="Disordered" evidence="1">
    <location>
        <begin position="170"/>
        <end position="311"/>
    </location>
</feature>
<feature type="compositionally biased region" description="Polar residues" evidence="1">
    <location>
        <begin position="460"/>
        <end position="478"/>
    </location>
</feature>
<dbReference type="AlphaFoldDB" id="A0AAP0B2U4"/>
<feature type="region of interest" description="Disordered" evidence="1">
    <location>
        <begin position="418"/>
        <end position="492"/>
    </location>
</feature>
<proteinExistence type="predicted"/>
<evidence type="ECO:0008006" key="4">
    <source>
        <dbReference type="Google" id="ProtNLM"/>
    </source>
</evidence>
<feature type="compositionally biased region" description="Low complexity" evidence="1">
    <location>
        <begin position="480"/>
        <end position="492"/>
    </location>
</feature>
<feature type="region of interest" description="Disordered" evidence="1">
    <location>
        <begin position="792"/>
        <end position="819"/>
    </location>
</feature>
<dbReference type="PANTHER" id="PTHR31390">
    <property type="entry name" value="EXPRESSED PROTEIN"/>
    <property type="match status" value="1"/>
</dbReference>
<keyword evidence="3" id="KW-1185">Reference proteome</keyword>
<gene>
    <name evidence="2" type="ORF">KSP39_PZI018341</name>
</gene>
<feature type="compositionally biased region" description="Basic and acidic residues" evidence="1">
    <location>
        <begin position="226"/>
        <end position="239"/>
    </location>
</feature>
<feature type="region of interest" description="Disordered" evidence="1">
    <location>
        <begin position="350"/>
        <end position="381"/>
    </location>
</feature>
<feature type="compositionally biased region" description="Basic and acidic residues" evidence="1">
    <location>
        <begin position="200"/>
        <end position="213"/>
    </location>
</feature>
<feature type="compositionally biased region" description="Basic and acidic residues" evidence="1">
    <location>
        <begin position="251"/>
        <end position="271"/>
    </location>
</feature>
<organism evidence="2 3">
    <name type="scientific">Platanthera zijinensis</name>
    <dbReference type="NCBI Taxonomy" id="2320716"/>
    <lineage>
        <taxon>Eukaryota</taxon>
        <taxon>Viridiplantae</taxon>
        <taxon>Streptophyta</taxon>
        <taxon>Embryophyta</taxon>
        <taxon>Tracheophyta</taxon>
        <taxon>Spermatophyta</taxon>
        <taxon>Magnoliopsida</taxon>
        <taxon>Liliopsida</taxon>
        <taxon>Asparagales</taxon>
        <taxon>Orchidaceae</taxon>
        <taxon>Orchidoideae</taxon>
        <taxon>Orchideae</taxon>
        <taxon>Orchidinae</taxon>
        <taxon>Platanthera</taxon>
    </lineage>
</organism>
<dbReference type="EMBL" id="JBBWWQ010000016">
    <property type="protein sequence ID" value="KAK8925879.1"/>
    <property type="molecule type" value="Genomic_DNA"/>
</dbReference>